<proteinExistence type="predicted"/>
<dbReference type="EMBL" id="JAUTXU010000037">
    <property type="protein sequence ID" value="KAK3717453.1"/>
    <property type="molecule type" value="Genomic_DNA"/>
</dbReference>
<protein>
    <submittedName>
        <fullName evidence="1">Uncharacterized protein</fullName>
    </submittedName>
</protein>
<dbReference type="Proteomes" id="UP001281147">
    <property type="component" value="Unassembled WGS sequence"/>
</dbReference>
<name>A0ACC3NI17_9PEZI</name>
<evidence type="ECO:0000313" key="1">
    <source>
        <dbReference type="EMBL" id="KAK3717453.1"/>
    </source>
</evidence>
<keyword evidence="2" id="KW-1185">Reference proteome</keyword>
<reference evidence="1" key="1">
    <citation type="submission" date="2023-07" db="EMBL/GenBank/DDBJ databases">
        <title>Black Yeasts Isolated from many extreme environments.</title>
        <authorList>
            <person name="Coleine C."/>
            <person name="Stajich J.E."/>
            <person name="Selbmann L."/>
        </authorList>
    </citation>
    <scope>NUCLEOTIDE SEQUENCE</scope>
    <source>
        <strain evidence="1">CCFEE 5714</strain>
    </source>
</reference>
<comment type="caution">
    <text evidence="1">The sequence shown here is derived from an EMBL/GenBank/DDBJ whole genome shotgun (WGS) entry which is preliminary data.</text>
</comment>
<evidence type="ECO:0000313" key="2">
    <source>
        <dbReference type="Proteomes" id="UP001281147"/>
    </source>
</evidence>
<sequence length="350" mass="38229">MAPQPYVQLTLLTPVDRLQRSCVCTSRTNDKHRCRNKALRTQTQASEYQNLVHDLTLGFYDFDEEEHEEMVARLATLSVCKGCADSGGVAVVGDQYLRNLRDAAGIVHRSSLSSAGSEVLLVDEQEWLTARHRQGLQQAARQPEAAMQAAGARSHTTRLPEHDEDQLMWKRNVLGLVDTPFDDDQLRTPRVMQLSAQDLSALSDPPSFIFSQQGASQKATNKRAARTEPSGRHPSTPPNENKQYQPHGLATPYAHHSAPVKHGPSSSSYIDHPSPTPRHGSAVLPMKQRHTMISAPRSGSKPGPSSTSSDCQLADRQQHGAGHLTSRACAVLAALLALSALAALFLVYLT</sequence>
<gene>
    <name evidence="1" type="ORF">LTR37_005843</name>
</gene>
<accession>A0ACC3NI17</accession>
<organism evidence="1 2">
    <name type="scientific">Vermiconidia calcicola</name>
    <dbReference type="NCBI Taxonomy" id="1690605"/>
    <lineage>
        <taxon>Eukaryota</taxon>
        <taxon>Fungi</taxon>
        <taxon>Dikarya</taxon>
        <taxon>Ascomycota</taxon>
        <taxon>Pezizomycotina</taxon>
        <taxon>Dothideomycetes</taxon>
        <taxon>Dothideomycetidae</taxon>
        <taxon>Mycosphaerellales</taxon>
        <taxon>Extremaceae</taxon>
        <taxon>Vermiconidia</taxon>
    </lineage>
</organism>